<organism evidence="1 2">
    <name type="scientific">Oxynema aestuarii AP17</name>
    <dbReference type="NCBI Taxonomy" id="2064643"/>
    <lineage>
        <taxon>Bacteria</taxon>
        <taxon>Bacillati</taxon>
        <taxon>Cyanobacteriota</taxon>
        <taxon>Cyanophyceae</taxon>
        <taxon>Oscillatoriophycideae</taxon>
        <taxon>Oscillatoriales</taxon>
        <taxon>Oscillatoriaceae</taxon>
        <taxon>Oxynema</taxon>
        <taxon>Oxynema aestuarii</taxon>
    </lineage>
</organism>
<accession>A0A6H1U1R4</accession>
<dbReference type="RefSeq" id="WP_168570260.1">
    <property type="nucleotide sequence ID" value="NZ_CP051167.1"/>
</dbReference>
<protein>
    <submittedName>
        <fullName evidence="1">Uncharacterized protein</fullName>
    </submittedName>
</protein>
<dbReference type="KEGG" id="oxy:HCG48_17310"/>
<sequence>MPVCSYELDREVFRLLNSGIEGFDDWQNAARGIADYVASWGVERFWAMSRSQRLLGGQLPSEGVVSEEERRYFAWSVAREVLCKIVGTELGIDYEMNTDNFQEIFRELDFNQQVLLTDLLMEIAEAIQFWTMRLKDARESGTPA</sequence>
<evidence type="ECO:0000313" key="2">
    <source>
        <dbReference type="Proteomes" id="UP000500857"/>
    </source>
</evidence>
<dbReference type="Proteomes" id="UP000500857">
    <property type="component" value="Chromosome"/>
</dbReference>
<reference evidence="1 2" key="1">
    <citation type="submission" date="2020-04" db="EMBL/GenBank/DDBJ databases">
        <authorList>
            <person name="Basu S."/>
            <person name="Maruthanayagam V."/>
            <person name="Chakraborty S."/>
            <person name="Pramanik A."/>
            <person name="Mukherjee J."/>
            <person name="Brink B."/>
        </authorList>
    </citation>
    <scope>NUCLEOTIDE SEQUENCE [LARGE SCALE GENOMIC DNA]</scope>
    <source>
        <strain evidence="1 2">AP17</strain>
    </source>
</reference>
<proteinExistence type="predicted"/>
<name>A0A6H1U1R4_9CYAN</name>
<keyword evidence="2" id="KW-1185">Reference proteome</keyword>
<dbReference type="EMBL" id="CP051167">
    <property type="protein sequence ID" value="QIZ72110.1"/>
    <property type="molecule type" value="Genomic_DNA"/>
</dbReference>
<evidence type="ECO:0000313" key="1">
    <source>
        <dbReference type="EMBL" id="QIZ72110.1"/>
    </source>
</evidence>
<dbReference type="AlphaFoldDB" id="A0A6H1U1R4"/>
<gene>
    <name evidence="1" type="ORF">HCG48_17310</name>
</gene>